<dbReference type="InterPro" id="IPR044736">
    <property type="entry name" value="Gid1/RanBPM/SPLA_SPRY"/>
</dbReference>
<dbReference type="InterPro" id="IPR001870">
    <property type="entry name" value="B30.2/SPRY"/>
</dbReference>
<proteinExistence type="predicted"/>
<dbReference type="Proteomes" id="UP000694845">
    <property type="component" value="Unplaced"/>
</dbReference>
<feature type="domain" description="B30.2/SPRY" evidence="1">
    <location>
        <begin position="190"/>
        <end position="391"/>
    </location>
</feature>
<dbReference type="SUPFAM" id="SSF49899">
    <property type="entry name" value="Concanavalin A-like lectins/glucanases"/>
    <property type="match status" value="2"/>
</dbReference>
<dbReference type="OMA" id="EMVIDSC"/>
<dbReference type="SMART" id="SM00449">
    <property type="entry name" value="SPRY"/>
    <property type="match status" value="2"/>
</dbReference>
<dbReference type="PROSITE" id="PS50188">
    <property type="entry name" value="B302_SPRY"/>
    <property type="match status" value="1"/>
</dbReference>
<dbReference type="KEGG" id="aplc:110984038"/>
<dbReference type="InterPro" id="IPR003877">
    <property type="entry name" value="SPRY_dom"/>
</dbReference>
<dbReference type="InterPro" id="IPR013320">
    <property type="entry name" value="ConA-like_dom_sf"/>
</dbReference>
<sequence length="469" mass="52358">MDARRPIVPFPGLPRMHHARFVKGPPVNMINGPQINGLDSPSPQNVEIKSKRMAVSWRDDTLFYVPDRTGKQGVCILEPSMQPGQEYFEAEIVSTGRWGAIRIGLAPPDHSLEVHLGIEGNSVAFSVDDSTVYGQDKKTPLQCRASRPGDKIGVGIKFSENYMEGDDEKCPIVFTLNGKEIHRRDVVIPFKGLCPAVSMASPGQMVRFKARCDWSSQEEEMVIDSCEDDWARLHDVTVHGQILAYAGRGKTIADVGLAQARKPLSPMNHYFELEIIDPGKNCYIAIGLAKKDYPKKRHPGWNYGSIAYHADDGKIFKGSGVGDSFGPRCHKGDIMGCGIMFPRDYIMDSDEGESDNEDVGVVKAWQDREGPFNRLNRLDRLAQDNFALDVYDLSEDEYEDYLSEEEEEEEPQIDGVHQGAKVQVHVFFTRNGTTIGRREVHIPGSGFYPTIGMLSLDEKVRVDLRPLSG</sequence>
<evidence type="ECO:0000313" key="3">
    <source>
        <dbReference type="RefSeq" id="XP_022099519.1"/>
    </source>
</evidence>
<accession>A0A8B7Z1N8</accession>
<dbReference type="GeneID" id="110984038"/>
<dbReference type="InterPro" id="IPR035783">
    <property type="entry name" value="SPRYD3_SPRY"/>
</dbReference>
<keyword evidence="2" id="KW-1185">Reference proteome</keyword>
<evidence type="ECO:0000313" key="2">
    <source>
        <dbReference type="Proteomes" id="UP000694845"/>
    </source>
</evidence>
<dbReference type="RefSeq" id="XP_022099519.1">
    <property type="nucleotide sequence ID" value="XM_022243827.1"/>
</dbReference>
<dbReference type="CTD" id="84926"/>
<dbReference type="InterPro" id="IPR043136">
    <property type="entry name" value="B30.2/SPRY_sf"/>
</dbReference>
<dbReference type="CDD" id="cd12885">
    <property type="entry name" value="SPRY_RanBP_like"/>
    <property type="match status" value="1"/>
</dbReference>
<protein>
    <submittedName>
        <fullName evidence="3">SPRY domain-containing protein 3-like</fullName>
    </submittedName>
</protein>
<dbReference type="Pfam" id="PF00622">
    <property type="entry name" value="SPRY"/>
    <property type="match status" value="2"/>
</dbReference>
<dbReference type="Gene3D" id="2.60.120.920">
    <property type="match status" value="2"/>
</dbReference>
<reference evidence="3" key="1">
    <citation type="submission" date="2025-08" db="UniProtKB">
        <authorList>
            <consortium name="RefSeq"/>
        </authorList>
    </citation>
    <scope>IDENTIFICATION</scope>
</reference>
<organism evidence="2 3">
    <name type="scientific">Acanthaster planci</name>
    <name type="common">Crown-of-thorns starfish</name>
    <dbReference type="NCBI Taxonomy" id="133434"/>
    <lineage>
        <taxon>Eukaryota</taxon>
        <taxon>Metazoa</taxon>
        <taxon>Echinodermata</taxon>
        <taxon>Eleutherozoa</taxon>
        <taxon>Asterozoa</taxon>
        <taxon>Asteroidea</taxon>
        <taxon>Valvatacea</taxon>
        <taxon>Valvatida</taxon>
        <taxon>Acanthasteridae</taxon>
        <taxon>Acanthaster</taxon>
    </lineage>
</organism>
<evidence type="ECO:0000259" key="1">
    <source>
        <dbReference type="PROSITE" id="PS50188"/>
    </source>
</evidence>
<dbReference type="InterPro" id="IPR050618">
    <property type="entry name" value="Ubq-SigPath_Reg"/>
</dbReference>
<dbReference type="AlphaFoldDB" id="A0A8B7Z1N8"/>
<name>A0A8B7Z1N8_ACAPL</name>
<dbReference type="OrthoDB" id="25503at2759"/>
<gene>
    <name evidence="3" type="primary">LOC110984038</name>
</gene>
<dbReference type="PANTHER" id="PTHR12864">
    <property type="entry name" value="RAN BINDING PROTEIN 9-RELATED"/>
    <property type="match status" value="1"/>
</dbReference>
<dbReference type="CDD" id="cd12908">
    <property type="entry name" value="SPRYD3"/>
    <property type="match status" value="1"/>
</dbReference>